<dbReference type="PROSITE" id="PS00374">
    <property type="entry name" value="MGMT"/>
    <property type="match status" value="1"/>
</dbReference>
<proteinExistence type="predicted"/>
<dbReference type="AlphaFoldDB" id="A0A7C2BJX6"/>
<dbReference type="GO" id="GO:0003908">
    <property type="term" value="F:methylated-DNA-[protein]-cysteine S-methyltransferase activity"/>
    <property type="evidence" value="ECO:0007669"/>
    <property type="project" value="UniProtKB-EC"/>
</dbReference>
<dbReference type="InterPro" id="IPR014048">
    <property type="entry name" value="MethylDNA_cys_MeTrfase_DNA-bd"/>
</dbReference>
<keyword evidence="4" id="KW-0227">DNA damage</keyword>
<evidence type="ECO:0000256" key="1">
    <source>
        <dbReference type="ARBA" id="ARBA00001286"/>
    </source>
</evidence>
<evidence type="ECO:0000259" key="7">
    <source>
        <dbReference type="Pfam" id="PF01035"/>
    </source>
</evidence>
<keyword evidence="2" id="KW-0489">Methyltransferase</keyword>
<feature type="domain" description="Methylated-DNA-[protein]-cysteine S-methyltransferase DNA binding" evidence="7">
    <location>
        <begin position="23"/>
        <end position="98"/>
    </location>
</feature>
<dbReference type="GO" id="GO:0006281">
    <property type="term" value="P:DNA repair"/>
    <property type="evidence" value="ECO:0007669"/>
    <property type="project" value="UniProtKB-KW"/>
</dbReference>
<evidence type="ECO:0000313" key="8">
    <source>
        <dbReference type="EMBL" id="HEF86854.1"/>
    </source>
</evidence>
<comment type="catalytic activity">
    <reaction evidence="1">
        <text>a 4-O-methyl-thymidine in DNA + L-cysteinyl-[protein] = a thymidine in DNA + S-methyl-L-cysteinyl-[protein]</text>
        <dbReference type="Rhea" id="RHEA:53428"/>
        <dbReference type="Rhea" id="RHEA-COMP:10131"/>
        <dbReference type="Rhea" id="RHEA-COMP:10132"/>
        <dbReference type="Rhea" id="RHEA-COMP:13555"/>
        <dbReference type="Rhea" id="RHEA-COMP:13556"/>
        <dbReference type="ChEBI" id="CHEBI:29950"/>
        <dbReference type="ChEBI" id="CHEBI:82612"/>
        <dbReference type="ChEBI" id="CHEBI:137386"/>
        <dbReference type="ChEBI" id="CHEBI:137387"/>
        <dbReference type="EC" id="2.1.1.63"/>
    </reaction>
</comment>
<keyword evidence="3" id="KW-0808">Transferase</keyword>
<dbReference type="PANTHER" id="PTHR10815">
    <property type="entry name" value="METHYLATED-DNA--PROTEIN-CYSTEINE METHYLTRANSFERASE"/>
    <property type="match status" value="1"/>
</dbReference>
<keyword evidence="5" id="KW-0234">DNA repair</keyword>
<evidence type="ECO:0000256" key="3">
    <source>
        <dbReference type="ARBA" id="ARBA00022679"/>
    </source>
</evidence>
<comment type="caution">
    <text evidence="8">The sequence shown here is derived from an EMBL/GenBank/DDBJ whole genome shotgun (WGS) entry which is preliminary data.</text>
</comment>
<dbReference type="SUPFAM" id="SSF46767">
    <property type="entry name" value="Methylated DNA-protein cysteine methyltransferase, C-terminal domain"/>
    <property type="match status" value="1"/>
</dbReference>
<organism evidence="8">
    <name type="scientific">Thermosphaera aggregans</name>
    <dbReference type="NCBI Taxonomy" id="54254"/>
    <lineage>
        <taxon>Archaea</taxon>
        <taxon>Thermoproteota</taxon>
        <taxon>Thermoprotei</taxon>
        <taxon>Desulfurococcales</taxon>
        <taxon>Desulfurococcaceae</taxon>
        <taxon>Thermosphaera</taxon>
    </lineage>
</organism>
<evidence type="ECO:0000256" key="4">
    <source>
        <dbReference type="ARBA" id="ARBA00022763"/>
    </source>
</evidence>
<reference evidence="8" key="1">
    <citation type="journal article" date="2020" name="mSystems">
        <title>Genome- and Community-Level Interaction Insights into Carbon Utilization and Element Cycling Functions of Hydrothermarchaeota in Hydrothermal Sediment.</title>
        <authorList>
            <person name="Zhou Z."/>
            <person name="Liu Y."/>
            <person name="Xu W."/>
            <person name="Pan J."/>
            <person name="Luo Z.H."/>
            <person name="Li M."/>
        </authorList>
    </citation>
    <scope>NUCLEOTIDE SEQUENCE [LARGE SCALE GENOMIC DNA]</scope>
    <source>
        <strain evidence="8">SpSt-23</strain>
    </source>
</reference>
<dbReference type="EMBL" id="DSJT01000003">
    <property type="protein sequence ID" value="HEF86854.1"/>
    <property type="molecule type" value="Genomic_DNA"/>
</dbReference>
<evidence type="ECO:0000256" key="2">
    <source>
        <dbReference type="ARBA" id="ARBA00022603"/>
    </source>
</evidence>
<dbReference type="InterPro" id="IPR036388">
    <property type="entry name" value="WH-like_DNA-bd_sf"/>
</dbReference>
<name>A0A7C2BJX6_9CREN</name>
<comment type="catalytic activity">
    <reaction evidence="6">
        <text>a 6-O-methyl-2'-deoxyguanosine in DNA + L-cysteinyl-[protein] = S-methyl-L-cysteinyl-[protein] + a 2'-deoxyguanosine in DNA</text>
        <dbReference type="Rhea" id="RHEA:24000"/>
        <dbReference type="Rhea" id="RHEA-COMP:10131"/>
        <dbReference type="Rhea" id="RHEA-COMP:10132"/>
        <dbReference type="Rhea" id="RHEA-COMP:11367"/>
        <dbReference type="Rhea" id="RHEA-COMP:11368"/>
        <dbReference type="ChEBI" id="CHEBI:29950"/>
        <dbReference type="ChEBI" id="CHEBI:82612"/>
        <dbReference type="ChEBI" id="CHEBI:85445"/>
        <dbReference type="ChEBI" id="CHEBI:85448"/>
        <dbReference type="EC" id="2.1.1.63"/>
    </reaction>
</comment>
<gene>
    <name evidence="8" type="ORF">ENP55_00805</name>
</gene>
<dbReference type="PANTHER" id="PTHR10815:SF13">
    <property type="entry name" value="METHYLATED-DNA--PROTEIN-CYSTEINE METHYLTRANSFERASE"/>
    <property type="match status" value="1"/>
</dbReference>
<evidence type="ECO:0000256" key="5">
    <source>
        <dbReference type="ARBA" id="ARBA00023204"/>
    </source>
</evidence>
<dbReference type="CDD" id="cd06445">
    <property type="entry name" value="ATase"/>
    <property type="match status" value="1"/>
</dbReference>
<dbReference type="Pfam" id="PF01035">
    <property type="entry name" value="DNA_binding_1"/>
    <property type="match status" value="1"/>
</dbReference>
<dbReference type="InterPro" id="IPR036217">
    <property type="entry name" value="MethylDNA_cys_MeTrfase_DNAb"/>
</dbReference>
<dbReference type="NCBIfam" id="TIGR00589">
    <property type="entry name" value="ogt"/>
    <property type="match status" value="1"/>
</dbReference>
<protein>
    <submittedName>
        <fullName evidence="8">MGMT family protein</fullName>
    </submittedName>
</protein>
<dbReference type="InterPro" id="IPR001497">
    <property type="entry name" value="MethylDNA_cys_MeTrfase_AS"/>
</dbReference>
<dbReference type="GO" id="GO:0032259">
    <property type="term" value="P:methylation"/>
    <property type="evidence" value="ECO:0007669"/>
    <property type="project" value="UniProtKB-KW"/>
</dbReference>
<sequence length="123" mass="13856">MLVITVNDKNVEINPARFDDVCEAVWILTSLIPVGKVSSYGEIGRMLRVHPRLVANCLSRNRYPLIIPCHRVVYKDGRLGGYSDGGAMVKARLLQVEGALRGDENRVPVDAFIRLDEFFKSKR</sequence>
<dbReference type="Gene3D" id="1.10.10.10">
    <property type="entry name" value="Winged helix-like DNA-binding domain superfamily/Winged helix DNA-binding domain"/>
    <property type="match status" value="1"/>
</dbReference>
<evidence type="ECO:0000256" key="6">
    <source>
        <dbReference type="ARBA" id="ARBA00049348"/>
    </source>
</evidence>
<accession>A0A7C2BJX6</accession>